<evidence type="ECO:0000256" key="2">
    <source>
        <dbReference type="ARBA" id="ARBA00023125"/>
    </source>
</evidence>
<evidence type="ECO:0000259" key="6">
    <source>
        <dbReference type="PROSITE" id="PS51464"/>
    </source>
</evidence>
<dbReference type="InterPro" id="IPR001347">
    <property type="entry name" value="SIS_dom"/>
</dbReference>
<dbReference type="InterPro" id="IPR035472">
    <property type="entry name" value="RpiR-like_SIS"/>
</dbReference>
<dbReference type="SUPFAM" id="SSF46689">
    <property type="entry name" value="Homeodomain-like"/>
    <property type="match status" value="1"/>
</dbReference>
<dbReference type="InterPro" id="IPR000281">
    <property type="entry name" value="HTH_RpiR"/>
</dbReference>
<dbReference type="OrthoDB" id="370421at2"/>
<evidence type="ECO:0000256" key="1">
    <source>
        <dbReference type="ARBA" id="ARBA00023015"/>
    </source>
</evidence>
<dbReference type="Pfam" id="PF01380">
    <property type="entry name" value="SIS"/>
    <property type="match status" value="1"/>
</dbReference>
<dbReference type="SUPFAM" id="SSF75011">
    <property type="entry name" value="3-carboxy-cis,cis-mucoante lactonizing enzyme"/>
    <property type="match status" value="1"/>
</dbReference>
<evidence type="ECO:0000313" key="8">
    <source>
        <dbReference type="Proteomes" id="UP000680750"/>
    </source>
</evidence>
<accession>A0A810L4Z7</accession>
<dbReference type="PROSITE" id="PS51464">
    <property type="entry name" value="SIS"/>
    <property type="match status" value="1"/>
</dbReference>
<dbReference type="GO" id="GO:1901135">
    <property type="term" value="P:carbohydrate derivative metabolic process"/>
    <property type="evidence" value="ECO:0007669"/>
    <property type="project" value="InterPro"/>
</dbReference>
<dbReference type="PROSITE" id="PS51071">
    <property type="entry name" value="HTH_RPIR"/>
    <property type="match status" value="1"/>
</dbReference>
<evidence type="ECO:0000256" key="3">
    <source>
        <dbReference type="ARBA" id="ARBA00023163"/>
    </source>
</evidence>
<dbReference type="SUPFAM" id="SSF53697">
    <property type="entry name" value="SIS domain"/>
    <property type="match status" value="1"/>
</dbReference>
<dbReference type="AlphaFoldDB" id="A0A810L4Z7"/>
<dbReference type="InterPro" id="IPR045383">
    <property type="entry name" value="DUF6528"/>
</dbReference>
<organism evidence="7 8">
    <name type="scientific">Actinocatenispora sera</name>
    <dbReference type="NCBI Taxonomy" id="390989"/>
    <lineage>
        <taxon>Bacteria</taxon>
        <taxon>Bacillati</taxon>
        <taxon>Actinomycetota</taxon>
        <taxon>Actinomycetes</taxon>
        <taxon>Micromonosporales</taxon>
        <taxon>Micromonosporaceae</taxon>
        <taxon>Actinocatenispora</taxon>
    </lineage>
</organism>
<dbReference type="InterPro" id="IPR046348">
    <property type="entry name" value="SIS_dom_sf"/>
</dbReference>
<feature type="region of interest" description="Disordered" evidence="4">
    <location>
        <begin position="570"/>
        <end position="589"/>
    </location>
</feature>
<dbReference type="Proteomes" id="UP000680750">
    <property type="component" value="Chromosome"/>
</dbReference>
<dbReference type="Gene3D" id="1.10.10.10">
    <property type="entry name" value="Winged helix-like DNA-binding domain superfamily/Winged helix DNA-binding domain"/>
    <property type="match status" value="1"/>
</dbReference>
<dbReference type="KEGG" id="aser:Asera_35290"/>
<evidence type="ECO:0000256" key="4">
    <source>
        <dbReference type="SAM" id="MobiDB-lite"/>
    </source>
</evidence>
<dbReference type="GO" id="GO:0003677">
    <property type="term" value="F:DNA binding"/>
    <property type="evidence" value="ECO:0007669"/>
    <property type="project" value="UniProtKB-KW"/>
</dbReference>
<dbReference type="CDD" id="cd05013">
    <property type="entry name" value="SIS_RpiR"/>
    <property type="match status" value="1"/>
</dbReference>
<feature type="compositionally biased region" description="Basic and acidic residues" evidence="4">
    <location>
        <begin position="570"/>
        <end position="579"/>
    </location>
</feature>
<dbReference type="InterPro" id="IPR009057">
    <property type="entry name" value="Homeodomain-like_sf"/>
</dbReference>
<dbReference type="EMBL" id="AP023354">
    <property type="protein sequence ID" value="BCJ29421.1"/>
    <property type="molecule type" value="Genomic_DNA"/>
</dbReference>
<keyword evidence="3" id="KW-0804">Transcription</keyword>
<protein>
    <recommendedName>
        <fullName evidence="9">RpiR family transcriptional regulator</fullName>
    </recommendedName>
</protein>
<dbReference type="Gene3D" id="3.40.50.10490">
    <property type="entry name" value="Glucose-6-phosphate isomerase like protein, domain 1"/>
    <property type="match status" value="1"/>
</dbReference>
<feature type="domain" description="SIS" evidence="6">
    <location>
        <begin position="137"/>
        <end position="277"/>
    </location>
</feature>
<dbReference type="InterPro" id="IPR036388">
    <property type="entry name" value="WH-like_DNA-bd_sf"/>
</dbReference>
<sequence>MMQDGSTPGAEVPTVLERIAAARPTFSAGLIRVADAISRSPELTANIGIVELAQAAGTSVGTVTRFCRVIGLDGYTALRLALATELGQAAADLDADPTGEIEPSASARDTVKLIAASSVNAIRRTATLLDTEALNRLAVAVDEARQVQIFAFGGSAQIARYLADQLVGIGVVTLTSPDVTTAAAHAVTLGPGDVAIAISHSGTAQHALDLLSVARERGAFTAGITSSMHAPLVTEADLTLVTTARSTTARYRGTAGRHAQLFVTDALYVRVSQRRAGQANRLLTLAGQATAPYQTRGEHRAARTDPAPGALTPAVATDAAQRASTPAVVNDPAPGASMLPGASTPVVVTEQASGGILVLDTDQDWATESAVRWSWRPEVEADDPDRPWRCPTDARLRRDASGQQYLLVADSYGLLAMVRYPEGGAAAWSVHAGAAANPHGIELLPGGNIAAAASTGGWVRIYPASQPDATGYAEDRLPGAHEVLWRADDGGLWAIGDTLLVRYEVGGPAAAPTLRRAASHDLPTAGGHDLQPDAGEPGLLWVTTRHGVYRFDTVAGEFVAGAPAWDRPDVKSVGTDRRSGAVLQTTPQPDEECGWGTDRVDFFVGEEPRVSKTLPGARIYRARWFATDSN</sequence>
<dbReference type="PANTHER" id="PTHR30514:SF1">
    <property type="entry name" value="HTH-TYPE TRANSCRIPTIONAL REGULATOR HEXR-RELATED"/>
    <property type="match status" value="1"/>
</dbReference>
<dbReference type="PANTHER" id="PTHR30514">
    <property type="entry name" value="GLUCOKINASE"/>
    <property type="match status" value="1"/>
</dbReference>
<evidence type="ECO:0000313" key="7">
    <source>
        <dbReference type="EMBL" id="BCJ29421.1"/>
    </source>
</evidence>
<feature type="domain" description="HTH rpiR-type" evidence="5">
    <location>
        <begin position="13"/>
        <end position="89"/>
    </location>
</feature>
<dbReference type="Pfam" id="PF01418">
    <property type="entry name" value="HTH_6"/>
    <property type="match status" value="1"/>
</dbReference>
<reference evidence="7" key="1">
    <citation type="submission" date="2020-08" db="EMBL/GenBank/DDBJ databases">
        <title>Whole genome shotgun sequence of Actinocatenispora sera NBRC 101916.</title>
        <authorList>
            <person name="Komaki H."/>
            <person name="Tamura T."/>
        </authorList>
    </citation>
    <scope>NUCLEOTIDE SEQUENCE</scope>
    <source>
        <strain evidence="7">NBRC 101916</strain>
    </source>
</reference>
<dbReference type="GO" id="GO:0003700">
    <property type="term" value="F:DNA-binding transcription factor activity"/>
    <property type="evidence" value="ECO:0007669"/>
    <property type="project" value="InterPro"/>
</dbReference>
<name>A0A810L4Z7_9ACTN</name>
<gene>
    <name evidence="7" type="ORF">Asera_35290</name>
</gene>
<proteinExistence type="predicted"/>
<evidence type="ECO:0008006" key="9">
    <source>
        <dbReference type="Google" id="ProtNLM"/>
    </source>
</evidence>
<dbReference type="GO" id="GO:0097367">
    <property type="term" value="F:carbohydrate derivative binding"/>
    <property type="evidence" value="ECO:0007669"/>
    <property type="project" value="InterPro"/>
</dbReference>
<evidence type="ECO:0000259" key="5">
    <source>
        <dbReference type="PROSITE" id="PS51071"/>
    </source>
</evidence>
<keyword evidence="1" id="KW-0805">Transcription regulation</keyword>
<keyword evidence="8" id="KW-1185">Reference proteome</keyword>
<keyword evidence="2" id="KW-0238">DNA-binding</keyword>
<dbReference type="Pfam" id="PF20138">
    <property type="entry name" value="DUF6528"/>
    <property type="match status" value="1"/>
</dbReference>
<dbReference type="InterPro" id="IPR047640">
    <property type="entry name" value="RpiR-like"/>
</dbReference>